<comment type="caution">
    <text evidence="2">The sequence shown here is derived from an EMBL/GenBank/DDBJ whole genome shotgun (WGS) entry which is preliminary data.</text>
</comment>
<dbReference type="GO" id="GO:0003676">
    <property type="term" value="F:nucleic acid binding"/>
    <property type="evidence" value="ECO:0007669"/>
    <property type="project" value="InterPro"/>
</dbReference>
<evidence type="ECO:0000259" key="1">
    <source>
        <dbReference type="PROSITE" id="PS50994"/>
    </source>
</evidence>
<dbReference type="Gene3D" id="1.10.340.70">
    <property type="match status" value="1"/>
</dbReference>
<organism evidence="2 3">
    <name type="scientific">Didymodactylos carnosus</name>
    <dbReference type="NCBI Taxonomy" id="1234261"/>
    <lineage>
        <taxon>Eukaryota</taxon>
        <taxon>Metazoa</taxon>
        <taxon>Spiralia</taxon>
        <taxon>Gnathifera</taxon>
        <taxon>Rotifera</taxon>
        <taxon>Eurotatoria</taxon>
        <taxon>Bdelloidea</taxon>
        <taxon>Philodinida</taxon>
        <taxon>Philodinidae</taxon>
        <taxon>Didymodactylos</taxon>
    </lineage>
</organism>
<proteinExistence type="predicted"/>
<feature type="domain" description="Integrase catalytic" evidence="1">
    <location>
        <begin position="83"/>
        <end position="209"/>
    </location>
</feature>
<dbReference type="InterPro" id="IPR041588">
    <property type="entry name" value="Integrase_H2C2"/>
</dbReference>
<protein>
    <recommendedName>
        <fullName evidence="1">Integrase catalytic domain-containing protein</fullName>
    </recommendedName>
</protein>
<dbReference type="PANTHER" id="PTHR37984:SF15">
    <property type="entry name" value="INTEGRASE CATALYTIC DOMAIN-CONTAINING PROTEIN"/>
    <property type="match status" value="1"/>
</dbReference>
<dbReference type="InterPro" id="IPR050951">
    <property type="entry name" value="Retrovirus_Pol_polyprotein"/>
</dbReference>
<accession>A0A8S2Z816</accession>
<sequence length="209" mass="23654">MLMRKSSPAVPFVPKGQIRSDIIKIYHDTRGNGAHFGRDRTISKIKQRYFWPSMIQDIKNHVQSCLLCAQYNPRRCKSPGALKSKKPPSGVWQLLTMDFHGPITPTTQRANKYIISLTDVLSKFAITRAVRDCTAETAARFIKEDVICKYGTPRCILTGNGSHFTSMMMNNLLKEIGVTHLYSTPYHPQTNGQIERYNSTMDSKIATLS</sequence>
<dbReference type="Gene3D" id="3.30.420.10">
    <property type="entry name" value="Ribonuclease H-like superfamily/Ribonuclease H"/>
    <property type="match status" value="1"/>
</dbReference>
<dbReference type="FunFam" id="1.10.340.70:FF:000001">
    <property type="entry name" value="Retrovirus-related Pol polyprotein from transposon gypsy-like Protein"/>
    <property type="match status" value="1"/>
</dbReference>
<feature type="non-terminal residue" evidence="2">
    <location>
        <position position="209"/>
    </location>
</feature>
<dbReference type="PROSITE" id="PS50994">
    <property type="entry name" value="INTEGRASE"/>
    <property type="match status" value="1"/>
</dbReference>
<dbReference type="PANTHER" id="PTHR37984">
    <property type="entry name" value="PROTEIN CBG26694"/>
    <property type="match status" value="1"/>
</dbReference>
<gene>
    <name evidence="2" type="ORF">SRO942_LOCUS49103</name>
</gene>
<name>A0A8S2Z816_9BILA</name>
<dbReference type="InterPro" id="IPR012337">
    <property type="entry name" value="RNaseH-like_sf"/>
</dbReference>
<dbReference type="Pfam" id="PF17921">
    <property type="entry name" value="Integrase_H2C2"/>
    <property type="match status" value="1"/>
</dbReference>
<dbReference type="InterPro" id="IPR036397">
    <property type="entry name" value="RNaseH_sf"/>
</dbReference>
<evidence type="ECO:0000313" key="2">
    <source>
        <dbReference type="EMBL" id="CAF4607878.1"/>
    </source>
</evidence>
<reference evidence="2" key="1">
    <citation type="submission" date="2021-02" db="EMBL/GenBank/DDBJ databases">
        <authorList>
            <person name="Nowell W R."/>
        </authorList>
    </citation>
    <scope>NUCLEOTIDE SEQUENCE</scope>
</reference>
<dbReference type="Pfam" id="PF00665">
    <property type="entry name" value="rve"/>
    <property type="match status" value="1"/>
</dbReference>
<dbReference type="InterPro" id="IPR001584">
    <property type="entry name" value="Integrase_cat-core"/>
</dbReference>
<dbReference type="EMBL" id="CAJOBC010129584">
    <property type="protein sequence ID" value="CAF4607878.1"/>
    <property type="molecule type" value="Genomic_DNA"/>
</dbReference>
<dbReference type="GO" id="GO:0015074">
    <property type="term" value="P:DNA integration"/>
    <property type="evidence" value="ECO:0007669"/>
    <property type="project" value="InterPro"/>
</dbReference>
<dbReference type="SUPFAM" id="SSF53098">
    <property type="entry name" value="Ribonuclease H-like"/>
    <property type="match status" value="1"/>
</dbReference>
<dbReference type="Proteomes" id="UP000681722">
    <property type="component" value="Unassembled WGS sequence"/>
</dbReference>
<dbReference type="OrthoDB" id="441971at2759"/>
<dbReference type="AlphaFoldDB" id="A0A8S2Z816"/>
<evidence type="ECO:0000313" key="3">
    <source>
        <dbReference type="Proteomes" id="UP000681722"/>
    </source>
</evidence>